<keyword evidence="6 10" id="KW-0786">Thiamine pyrophosphate</keyword>
<evidence type="ECO:0000256" key="5">
    <source>
        <dbReference type="ARBA" id="ARBA00023002"/>
    </source>
</evidence>
<organism evidence="12 13">
    <name type="scientific">Sulfobacillus acidophilus (strain ATCC 700253 / DSM 10332 / NAL)</name>
    <dbReference type="NCBI Taxonomy" id="679936"/>
    <lineage>
        <taxon>Bacteria</taxon>
        <taxon>Bacillati</taxon>
        <taxon>Bacillota</taxon>
        <taxon>Clostridia</taxon>
        <taxon>Eubacteriales</taxon>
        <taxon>Clostridiales Family XVII. Incertae Sedis</taxon>
        <taxon>Sulfobacillus</taxon>
    </lineage>
</organism>
<evidence type="ECO:0000313" key="12">
    <source>
        <dbReference type="EMBL" id="AEW05170.1"/>
    </source>
</evidence>
<dbReference type="InterPro" id="IPR001017">
    <property type="entry name" value="DH_E1"/>
</dbReference>
<dbReference type="SUPFAM" id="SSF52518">
    <property type="entry name" value="Thiamin diphosphate-binding fold (THDP-binding)"/>
    <property type="match status" value="1"/>
</dbReference>
<comment type="subunit">
    <text evidence="2 10">Heterodimer of an alpha and a beta chain.</text>
</comment>
<dbReference type="PANTHER" id="PTHR43380">
    <property type="entry name" value="2-OXOISOVALERATE DEHYDROGENASE SUBUNIT ALPHA, MITOCHONDRIAL"/>
    <property type="match status" value="1"/>
</dbReference>
<evidence type="ECO:0000256" key="4">
    <source>
        <dbReference type="ARBA" id="ARBA00014159"/>
    </source>
</evidence>
<accession>G8TYZ1</accession>
<dbReference type="Pfam" id="PF00676">
    <property type="entry name" value="E1_dh"/>
    <property type="match status" value="1"/>
</dbReference>
<evidence type="ECO:0000256" key="8">
    <source>
        <dbReference type="ARBA" id="ARBA00025211"/>
    </source>
</evidence>
<reference evidence="13" key="1">
    <citation type="submission" date="2011-12" db="EMBL/GenBank/DDBJ databases">
        <title>The complete genome of chromosome of Sulfobacillus acidophilus DSM 10332.</title>
        <authorList>
            <person name="Lucas S."/>
            <person name="Han J."/>
            <person name="Lapidus A."/>
            <person name="Bruce D."/>
            <person name="Goodwin L."/>
            <person name="Pitluck S."/>
            <person name="Peters L."/>
            <person name="Kyrpides N."/>
            <person name="Mavromatis K."/>
            <person name="Ivanova N."/>
            <person name="Mikhailova N."/>
            <person name="Chertkov O."/>
            <person name="Saunders E."/>
            <person name="Detter J.C."/>
            <person name="Tapia R."/>
            <person name="Han C."/>
            <person name="Land M."/>
            <person name="Hauser L."/>
            <person name="Markowitz V."/>
            <person name="Cheng J.-F."/>
            <person name="Hugenholtz P."/>
            <person name="Woyke T."/>
            <person name="Wu D."/>
            <person name="Pukall R."/>
            <person name="Gehrich-Schroeter G."/>
            <person name="Schneider S."/>
            <person name="Klenk H.-P."/>
            <person name="Eisen J.A."/>
        </authorList>
    </citation>
    <scope>NUCLEOTIDE SEQUENCE [LARGE SCALE GENOMIC DNA]</scope>
    <source>
        <strain evidence="13">ATCC 700253 / DSM 10332 / NAL</strain>
    </source>
</reference>
<dbReference type="AlphaFoldDB" id="G8TYZ1"/>
<dbReference type="PATRIC" id="fig|679936.5.peg.1743"/>
<dbReference type="Proteomes" id="UP000005439">
    <property type="component" value="Chromosome"/>
</dbReference>
<evidence type="ECO:0000256" key="1">
    <source>
        <dbReference type="ARBA" id="ARBA00001964"/>
    </source>
</evidence>
<dbReference type="EMBL" id="CP003179">
    <property type="protein sequence ID" value="AEW05170.1"/>
    <property type="molecule type" value="Genomic_DNA"/>
</dbReference>
<evidence type="ECO:0000313" key="13">
    <source>
        <dbReference type="Proteomes" id="UP000005439"/>
    </source>
</evidence>
<dbReference type="HOGENOM" id="CLU_029393_1_0_9"/>
<gene>
    <name evidence="12" type="ordered locus">Sulac_1674</name>
</gene>
<dbReference type="GO" id="GO:0004739">
    <property type="term" value="F:pyruvate dehydrogenase (acetyl-transferring) activity"/>
    <property type="evidence" value="ECO:0007669"/>
    <property type="project" value="UniProtKB-UniRule"/>
</dbReference>
<feature type="domain" description="Dehydrogenase E1 component" evidence="11">
    <location>
        <begin position="40"/>
        <end position="326"/>
    </location>
</feature>
<dbReference type="GO" id="GO:0009083">
    <property type="term" value="P:branched-chain amino acid catabolic process"/>
    <property type="evidence" value="ECO:0007669"/>
    <property type="project" value="TreeGrafter"/>
</dbReference>
<dbReference type="InterPro" id="IPR029061">
    <property type="entry name" value="THDP-binding"/>
</dbReference>
<evidence type="ECO:0000256" key="6">
    <source>
        <dbReference type="ARBA" id="ARBA00023052"/>
    </source>
</evidence>
<evidence type="ECO:0000256" key="10">
    <source>
        <dbReference type="RuleBase" id="RU366007"/>
    </source>
</evidence>
<protein>
    <recommendedName>
        <fullName evidence="4 10">Pyruvate dehydrogenase E1 component subunit alpha</fullName>
        <ecNumber evidence="3 10">1.2.4.1</ecNumber>
    </recommendedName>
</protein>
<evidence type="ECO:0000259" key="11">
    <source>
        <dbReference type="Pfam" id="PF00676"/>
    </source>
</evidence>
<evidence type="ECO:0000256" key="7">
    <source>
        <dbReference type="ARBA" id="ARBA00023317"/>
    </source>
</evidence>
<comment type="cofactor">
    <cofactor evidence="1 10">
        <name>thiamine diphosphate</name>
        <dbReference type="ChEBI" id="CHEBI:58937"/>
    </cofactor>
</comment>
<keyword evidence="13" id="KW-1185">Reference proteome</keyword>
<reference evidence="12 13" key="2">
    <citation type="journal article" date="2012" name="Stand. Genomic Sci.">
        <title>Complete genome sequence of the moderately thermophilic mineral-sulfide-oxidizing firmicute Sulfobacillus acidophilus type strain (NAL(T)).</title>
        <authorList>
            <person name="Anderson I."/>
            <person name="Chertkov O."/>
            <person name="Chen A."/>
            <person name="Saunders E."/>
            <person name="Lapidus A."/>
            <person name="Nolan M."/>
            <person name="Lucas S."/>
            <person name="Hammon N."/>
            <person name="Deshpande S."/>
            <person name="Cheng J.F."/>
            <person name="Han C."/>
            <person name="Tapia R."/>
            <person name="Goodwin L.A."/>
            <person name="Pitluck S."/>
            <person name="Liolios K."/>
            <person name="Pagani I."/>
            <person name="Ivanova N."/>
            <person name="Mikhailova N."/>
            <person name="Pati A."/>
            <person name="Palaniappan K."/>
            <person name="Land M."/>
            <person name="Pan C."/>
            <person name="Rohde M."/>
            <person name="Pukall R."/>
            <person name="Goker M."/>
            <person name="Detter J.C."/>
            <person name="Woyke T."/>
            <person name="Bristow J."/>
            <person name="Eisen J.A."/>
            <person name="Markowitz V."/>
            <person name="Hugenholtz P."/>
            <person name="Kyrpides N.C."/>
            <person name="Klenk H.P."/>
            <person name="Mavromatis K."/>
        </authorList>
    </citation>
    <scope>NUCLEOTIDE SEQUENCE [LARGE SCALE GENOMIC DNA]</scope>
    <source>
        <strain evidence="13">ATCC 700253 / DSM 10332 / NAL</strain>
    </source>
</reference>
<dbReference type="Gene3D" id="3.40.50.970">
    <property type="match status" value="1"/>
</dbReference>
<dbReference type="KEGG" id="sap:Sulac_1674"/>
<proteinExistence type="predicted"/>
<dbReference type="NCBIfam" id="TIGR03181">
    <property type="entry name" value="PDH_E1_alph_x"/>
    <property type="match status" value="1"/>
</dbReference>
<comment type="catalytic activity">
    <reaction evidence="9 10">
        <text>N(6)-[(R)-lipoyl]-L-lysyl-[protein] + pyruvate + H(+) = N(6)-[(R)-S(8)-acetyldihydrolipoyl]-L-lysyl-[protein] + CO2</text>
        <dbReference type="Rhea" id="RHEA:19189"/>
        <dbReference type="Rhea" id="RHEA-COMP:10474"/>
        <dbReference type="Rhea" id="RHEA-COMP:10478"/>
        <dbReference type="ChEBI" id="CHEBI:15361"/>
        <dbReference type="ChEBI" id="CHEBI:15378"/>
        <dbReference type="ChEBI" id="CHEBI:16526"/>
        <dbReference type="ChEBI" id="CHEBI:83099"/>
        <dbReference type="ChEBI" id="CHEBI:83111"/>
        <dbReference type="EC" id="1.2.4.1"/>
    </reaction>
</comment>
<dbReference type="CDD" id="cd02000">
    <property type="entry name" value="TPP_E1_PDC_ADC_BCADC"/>
    <property type="match status" value="1"/>
</dbReference>
<dbReference type="InterPro" id="IPR050771">
    <property type="entry name" value="Alpha-ketoacid_DH_E1_comp"/>
</dbReference>
<sequence>MPIDMAAEFPLRQVVNPEGELVGDRQTVSDDQIRQFLRQLVLLRTLDQRAWNLQRQGRIGTYAPFSGHEAIQVASGLVLEPGDWVAASYRDWALLATLGVPLSYPLLNAMGHPVSGKIPEPITALPVQVVIAAQILHAVGLAWAQKLRQTGKIAATFFGDGATSQGDFHEALNLAAVKAVPAVFVCENNQWAISVPLRRQTHSETIAQKALAYGMRGVRVDGNDMLAMYLTMKEVVTTVRQAKEPVLVEAVTYRLGAHTTSDDPTRYRPSAEEQAWIAGEPVTRLKKFALKAGLVTESDIAAMESDAKELVEQAVREAEGYAPPDPAEAIFDHVYATKPFGLAQQREAFRHRLQEGGQHG</sequence>
<keyword evidence="7 10" id="KW-0670">Pyruvate</keyword>
<evidence type="ECO:0000256" key="3">
    <source>
        <dbReference type="ARBA" id="ARBA00012281"/>
    </source>
</evidence>
<comment type="function">
    <text evidence="8 10">The pyruvate dehydrogenase complex catalyzes the overall conversion of pyruvate to acetyl-CoA and CO(2). It contains multiple copies of three enzymatic components: pyruvate dehydrogenase (E1), dihydrolipoamide acetyltransferase (E2) and lipoamide dehydrogenase (E3).</text>
</comment>
<dbReference type="InterPro" id="IPR017596">
    <property type="entry name" value="PdhA/BkdA"/>
</dbReference>
<dbReference type="EC" id="1.2.4.1" evidence="3 10"/>
<dbReference type="STRING" id="679936.Sulac_1674"/>
<evidence type="ECO:0000256" key="9">
    <source>
        <dbReference type="ARBA" id="ARBA00051231"/>
    </source>
</evidence>
<name>G8TYZ1_SULAD</name>
<evidence type="ECO:0000256" key="2">
    <source>
        <dbReference type="ARBA" id="ARBA00011870"/>
    </source>
</evidence>
<dbReference type="PANTHER" id="PTHR43380:SF1">
    <property type="entry name" value="2-OXOISOVALERATE DEHYDROGENASE SUBUNIT ALPHA, MITOCHONDRIAL"/>
    <property type="match status" value="1"/>
</dbReference>
<keyword evidence="5 10" id="KW-0560">Oxidoreductase</keyword>